<keyword evidence="3 8" id="KW-0597">Phosphoprotein</keyword>
<dbReference type="Pfam" id="PF00072">
    <property type="entry name" value="Response_reg"/>
    <property type="match status" value="1"/>
</dbReference>
<dbReference type="PROSITE" id="PS50110">
    <property type="entry name" value="RESPONSE_REGULATORY"/>
    <property type="match status" value="1"/>
</dbReference>
<dbReference type="RefSeq" id="WP_110822043.1">
    <property type="nucleotide sequence ID" value="NZ_PRLG01000029.1"/>
</dbReference>
<dbReference type="PANTHER" id="PTHR42713">
    <property type="entry name" value="HISTIDINE KINASE-RELATED"/>
    <property type="match status" value="1"/>
</dbReference>
<feature type="domain" description="Response regulatory" evidence="10">
    <location>
        <begin position="3"/>
        <end position="121"/>
    </location>
</feature>
<dbReference type="GO" id="GO:0005737">
    <property type="term" value="C:cytoplasm"/>
    <property type="evidence" value="ECO:0007669"/>
    <property type="project" value="UniProtKB-SubCell"/>
</dbReference>
<evidence type="ECO:0000256" key="2">
    <source>
        <dbReference type="ARBA" id="ARBA00022490"/>
    </source>
</evidence>
<dbReference type="InterPro" id="IPR001789">
    <property type="entry name" value="Sig_transdc_resp-reg_receiver"/>
</dbReference>
<keyword evidence="7" id="KW-0804">Transcription</keyword>
<reference evidence="11 12" key="1">
    <citation type="submission" date="2018-01" db="EMBL/GenBank/DDBJ databases">
        <title>Genome sequence of the PGP bacterium Paenibacillus illinoisensis E3.</title>
        <authorList>
            <person name="Rolli E."/>
            <person name="Marasco R."/>
            <person name="Bessem C."/>
            <person name="Michoud G."/>
            <person name="Gaiarsa S."/>
            <person name="Borin S."/>
            <person name="Daffonchio D."/>
        </authorList>
    </citation>
    <scope>NUCLEOTIDE SEQUENCE [LARGE SCALE GENOMIC DNA]</scope>
    <source>
        <strain evidence="11 12">E3</strain>
    </source>
</reference>
<dbReference type="EMBL" id="PRLG01000029">
    <property type="protein sequence ID" value="PYY25919.1"/>
    <property type="molecule type" value="Genomic_DNA"/>
</dbReference>
<dbReference type="Gene3D" id="3.40.50.2300">
    <property type="match status" value="1"/>
</dbReference>
<feature type="domain" description="HTH araC/xylS-type" evidence="9">
    <location>
        <begin position="414"/>
        <end position="512"/>
    </location>
</feature>
<dbReference type="PANTHER" id="PTHR42713:SF3">
    <property type="entry name" value="TRANSCRIPTIONAL REGULATORY PROTEIN HPTR"/>
    <property type="match status" value="1"/>
</dbReference>
<evidence type="ECO:0000256" key="5">
    <source>
        <dbReference type="ARBA" id="ARBA00023015"/>
    </source>
</evidence>
<name>A0A2W0C6J2_9BACL</name>
<keyword evidence="4" id="KW-0902">Two-component regulatory system</keyword>
<evidence type="ECO:0000256" key="4">
    <source>
        <dbReference type="ARBA" id="ARBA00023012"/>
    </source>
</evidence>
<dbReference type="GO" id="GO:0000160">
    <property type="term" value="P:phosphorelay signal transduction system"/>
    <property type="evidence" value="ECO:0007669"/>
    <property type="project" value="UniProtKB-KW"/>
</dbReference>
<dbReference type="Pfam" id="PF17853">
    <property type="entry name" value="GGDEF_2"/>
    <property type="match status" value="1"/>
</dbReference>
<dbReference type="InterPro" id="IPR011006">
    <property type="entry name" value="CheY-like_superfamily"/>
</dbReference>
<dbReference type="SMART" id="SM00342">
    <property type="entry name" value="HTH_ARAC"/>
    <property type="match status" value="1"/>
</dbReference>
<dbReference type="InterPro" id="IPR051552">
    <property type="entry name" value="HptR"/>
</dbReference>
<evidence type="ECO:0000256" key="3">
    <source>
        <dbReference type="ARBA" id="ARBA00022553"/>
    </source>
</evidence>
<dbReference type="AlphaFoldDB" id="A0A2W0C6J2"/>
<evidence type="ECO:0000256" key="8">
    <source>
        <dbReference type="PROSITE-ProRule" id="PRU00169"/>
    </source>
</evidence>
<dbReference type="SUPFAM" id="SSF52172">
    <property type="entry name" value="CheY-like"/>
    <property type="match status" value="1"/>
</dbReference>
<dbReference type="GO" id="GO:0043565">
    <property type="term" value="F:sequence-specific DNA binding"/>
    <property type="evidence" value="ECO:0007669"/>
    <property type="project" value="InterPro"/>
</dbReference>
<comment type="caution">
    <text evidence="11">The sequence shown here is derived from an EMBL/GenBank/DDBJ whole genome shotgun (WGS) entry which is preliminary data.</text>
</comment>
<keyword evidence="2" id="KW-0963">Cytoplasm</keyword>
<organism evidence="11 12">
    <name type="scientific">Paenibacillus illinoisensis</name>
    <dbReference type="NCBI Taxonomy" id="59845"/>
    <lineage>
        <taxon>Bacteria</taxon>
        <taxon>Bacillati</taxon>
        <taxon>Bacillota</taxon>
        <taxon>Bacilli</taxon>
        <taxon>Bacillales</taxon>
        <taxon>Paenibacillaceae</taxon>
        <taxon>Paenibacillus</taxon>
    </lineage>
</organism>
<sequence length="522" mass="60162">MLKVLLVDDEMFVRKGMHELIDWHGLGMEIAGEAENGLEALNKAECLQPDVIITDIRMLVLDGLELIRSVVKSQNLEPVFIIISGYHDFKYAQQAIRYGVQDYILKPIDEEEMTATLQKAANMIRTKRKHVFLPEEQANSLMLQDMIKGQVNQAEKHRYAEMLGMDRQGNLMIVLIEPQQGLKVRTVTLQQLYEYLHPLEEDGFSIFVMEEQRGRFGLILLWKGQVPKRHVEDKLHAIHKELSEQLHADSGFYAGTLVHEICEIPRSYEEAAEAAKHKYAEQGGFVRYTDIRDKSLYVFNVNQEDVDPLILSLEERNRSACHAIVNDMFELFHSRRFSPQAVTGSLMRCISGILAVVHEMGGTDSGLQRLKTLAEQSHEGWNLQLLKEAFLVALEEAEGYIAQLRMEQSKGDISRIKRYIDAHYTADISLKSIAALFYMNPVYLGRLFRKSYNQYFNEYLLNLRIQEAKKLLRQTDLRMYEVAARVGFQNADYFVTQFDKSVKMSPTAYRNLLKENVQRGAQ</sequence>
<dbReference type="InterPro" id="IPR018062">
    <property type="entry name" value="HTH_AraC-typ_CS"/>
</dbReference>
<dbReference type="PROSITE" id="PS01124">
    <property type="entry name" value="HTH_ARAC_FAMILY_2"/>
    <property type="match status" value="1"/>
</dbReference>
<evidence type="ECO:0000313" key="12">
    <source>
        <dbReference type="Proteomes" id="UP000247459"/>
    </source>
</evidence>
<evidence type="ECO:0000259" key="10">
    <source>
        <dbReference type="PROSITE" id="PS50110"/>
    </source>
</evidence>
<dbReference type="Gene3D" id="1.10.10.60">
    <property type="entry name" value="Homeodomain-like"/>
    <property type="match status" value="2"/>
</dbReference>
<dbReference type="CDD" id="cd17536">
    <property type="entry name" value="REC_YesN-like"/>
    <property type="match status" value="1"/>
</dbReference>
<feature type="modified residue" description="4-aspartylphosphate" evidence="8">
    <location>
        <position position="55"/>
    </location>
</feature>
<keyword evidence="5" id="KW-0805">Transcription regulation</keyword>
<dbReference type="InterPro" id="IPR009057">
    <property type="entry name" value="Homeodomain-like_sf"/>
</dbReference>
<protein>
    <submittedName>
        <fullName evidence="11">AraC family transcriptional regulator</fullName>
    </submittedName>
</protein>
<evidence type="ECO:0000313" key="11">
    <source>
        <dbReference type="EMBL" id="PYY25919.1"/>
    </source>
</evidence>
<gene>
    <name evidence="11" type="ORF">PIL02S_05288</name>
</gene>
<comment type="subcellular location">
    <subcellularLocation>
        <location evidence="1">Cytoplasm</location>
    </subcellularLocation>
</comment>
<dbReference type="PROSITE" id="PS00041">
    <property type="entry name" value="HTH_ARAC_FAMILY_1"/>
    <property type="match status" value="1"/>
</dbReference>
<evidence type="ECO:0000256" key="6">
    <source>
        <dbReference type="ARBA" id="ARBA00023125"/>
    </source>
</evidence>
<dbReference type="SUPFAM" id="SSF46689">
    <property type="entry name" value="Homeodomain-like"/>
    <property type="match status" value="2"/>
</dbReference>
<dbReference type="GO" id="GO:0003700">
    <property type="term" value="F:DNA-binding transcription factor activity"/>
    <property type="evidence" value="ECO:0007669"/>
    <property type="project" value="InterPro"/>
</dbReference>
<dbReference type="SMART" id="SM00448">
    <property type="entry name" value="REC"/>
    <property type="match status" value="1"/>
</dbReference>
<accession>A0A2W0C6J2</accession>
<keyword evidence="6" id="KW-0238">DNA-binding</keyword>
<dbReference type="InterPro" id="IPR041522">
    <property type="entry name" value="CdaR_GGDEF"/>
</dbReference>
<dbReference type="OrthoDB" id="342399at2"/>
<dbReference type="Pfam" id="PF12833">
    <property type="entry name" value="HTH_18"/>
    <property type="match status" value="1"/>
</dbReference>
<dbReference type="Proteomes" id="UP000247459">
    <property type="component" value="Unassembled WGS sequence"/>
</dbReference>
<evidence type="ECO:0000256" key="1">
    <source>
        <dbReference type="ARBA" id="ARBA00004496"/>
    </source>
</evidence>
<proteinExistence type="predicted"/>
<evidence type="ECO:0000259" key="9">
    <source>
        <dbReference type="PROSITE" id="PS01124"/>
    </source>
</evidence>
<dbReference type="InterPro" id="IPR018060">
    <property type="entry name" value="HTH_AraC"/>
</dbReference>
<evidence type="ECO:0000256" key="7">
    <source>
        <dbReference type="ARBA" id="ARBA00023163"/>
    </source>
</evidence>